<evidence type="ECO:0000259" key="1">
    <source>
        <dbReference type="PROSITE" id="PS50280"/>
    </source>
</evidence>
<keyword evidence="3" id="KW-1185">Reference proteome</keyword>
<dbReference type="PANTHER" id="PTHR47332:SF4">
    <property type="entry name" value="SET DOMAIN-CONTAINING PROTEIN 5"/>
    <property type="match status" value="1"/>
</dbReference>
<dbReference type="HOGENOM" id="CLU_028281_0_1_1"/>
<dbReference type="OrthoDB" id="265717at2759"/>
<protein>
    <submittedName>
        <fullName evidence="2">SET domain-containing protein-like protein</fullName>
    </submittedName>
</protein>
<dbReference type="InterPro" id="IPR001214">
    <property type="entry name" value="SET_dom"/>
</dbReference>
<evidence type="ECO:0000313" key="2">
    <source>
        <dbReference type="EMBL" id="KFH43761.1"/>
    </source>
</evidence>
<dbReference type="SMART" id="SM00317">
    <property type="entry name" value="SET"/>
    <property type="match status" value="1"/>
</dbReference>
<dbReference type="Gene3D" id="2.170.270.10">
    <property type="entry name" value="SET domain"/>
    <property type="match status" value="1"/>
</dbReference>
<accession>A0A086T329</accession>
<feature type="domain" description="SET" evidence="1">
    <location>
        <begin position="77"/>
        <end position="218"/>
    </location>
</feature>
<organism evidence="2 3">
    <name type="scientific">Hapsidospora chrysogenum (strain ATCC 11550 / CBS 779.69 / DSM 880 / IAM 14645 / JCM 23072 / IMI 49137)</name>
    <name type="common">Acremonium chrysogenum</name>
    <dbReference type="NCBI Taxonomy" id="857340"/>
    <lineage>
        <taxon>Eukaryota</taxon>
        <taxon>Fungi</taxon>
        <taxon>Dikarya</taxon>
        <taxon>Ascomycota</taxon>
        <taxon>Pezizomycotina</taxon>
        <taxon>Sordariomycetes</taxon>
        <taxon>Hypocreomycetidae</taxon>
        <taxon>Hypocreales</taxon>
        <taxon>Bionectriaceae</taxon>
        <taxon>Hapsidospora</taxon>
    </lineage>
</organism>
<dbReference type="AlphaFoldDB" id="A0A086T329"/>
<dbReference type="PANTHER" id="PTHR47332">
    <property type="entry name" value="SET DOMAIN-CONTAINING PROTEIN 5"/>
    <property type="match status" value="1"/>
</dbReference>
<dbReference type="Pfam" id="PF00856">
    <property type="entry name" value="SET"/>
    <property type="match status" value="1"/>
</dbReference>
<dbReference type="EMBL" id="JPKY01000062">
    <property type="protein sequence ID" value="KFH43761.1"/>
    <property type="molecule type" value="Genomic_DNA"/>
</dbReference>
<proteinExistence type="predicted"/>
<dbReference type="CDD" id="cd20071">
    <property type="entry name" value="SET_SMYD"/>
    <property type="match status" value="1"/>
</dbReference>
<name>A0A086T329_HAPC1</name>
<dbReference type="SUPFAM" id="SSF82199">
    <property type="entry name" value="SET domain"/>
    <property type="match status" value="1"/>
</dbReference>
<sequence length="394" mass="45032">MRLPKIDEYVDENHISIRDPLDQTDKQLHIFHENHEPVLPFLTEDTAPKYPVLVCSLTSRGGDQDIGSQEEETSTPYEVKLYRICPVPGKGLGLVAKTTIRRGQRILLETPLIRQDRYEDDDEAVMSQYRNLSDEQKRQIMSLHNVRPGWEPLAGVTYTNAIALGRTGTEVGLFATASRINHACSPNTTHSWRKDLERLAVYATRDIEAGEEITSNYIKNLARYKHRQRHLRQTLCFTCSCWLCELPPEERLLSDNRIRVIDAIGRRVRDNTVRGTTSSADLRLIRKLLQLYEQESVVDDHPAIAYRHAFLIALRHGHGCRASIFAERSAAILAVVHGEDGTETRMMREWAREALCKLRHGACEEQCPLVDDEEGGRFEDWLFEPAHRTVGSRG</sequence>
<dbReference type="InterPro" id="IPR046341">
    <property type="entry name" value="SET_dom_sf"/>
</dbReference>
<dbReference type="STRING" id="857340.A0A086T329"/>
<evidence type="ECO:0000313" key="3">
    <source>
        <dbReference type="Proteomes" id="UP000029964"/>
    </source>
</evidence>
<gene>
    <name evidence="2" type="ORF">ACRE_054820</name>
</gene>
<dbReference type="Proteomes" id="UP000029964">
    <property type="component" value="Unassembled WGS sequence"/>
</dbReference>
<dbReference type="PROSITE" id="PS50280">
    <property type="entry name" value="SET"/>
    <property type="match status" value="1"/>
</dbReference>
<reference evidence="3" key="1">
    <citation type="journal article" date="2014" name="Genome Announc.">
        <title>Genome sequence and annotation of Acremonium chrysogenum, producer of the beta-lactam antibiotic cephalosporin C.</title>
        <authorList>
            <person name="Terfehr D."/>
            <person name="Dahlmann T.A."/>
            <person name="Specht T."/>
            <person name="Zadra I."/>
            <person name="Kuernsteiner H."/>
            <person name="Kueck U."/>
        </authorList>
    </citation>
    <scope>NUCLEOTIDE SEQUENCE [LARGE SCALE GENOMIC DNA]</scope>
    <source>
        <strain evidence="3">ATCC 11550 / CBS 779.69 / DSM 880 / IAM 14645 / JCM 23072 / IMI 49137</strain>
    </source>
</reference>
<dbReference type="InterPro" id="IPR053185">
    <property type="entry name" value="SET_domain_protein"/>
</dbReference>
<comment type="caution">
    <text evidence="2">The sequence shown here is derived from an EMBL/GenBank/DDBJ whole genome shotgun (WGS) entry which is preliminary data.</text>
</comment>